<evidence type="ECO:0000256" key="9">
    <source>
        <dbReference type="SAM" id="Coils"/>
    </source>
</evidence>
<gene>
    <name evidence="11" type="ORF">pdam_00019568</name>
</gene>
<feature type="region of interest" description="Disordered" evidence="10">
    <location>
        <begin position="46"/>
        <end position="67"/>
    </location>
</feature>
<dbReference type="PANTHER" id="PTHR21035:SF2">
    <property type="entry name" value="SMALL RIBOSOMAL SUBUNIT PROTEIN MS26"/>
    <property type="match status" value="1"/>
</dbReference>
<evidence type="ECO:0000256" key="6">
    <source>
        <dbReference type="ARBA" id="ARBA00023274"/>
    </source>
</evidence>
<keyword evidence="9" id="KW-0175">Coiled coil</keyword>
<organism evidence="11 12">
    <name type="scientific">Pocillopora damicornis</name>
    <name type="common">Cauliflower coral</name>
    <name type="synonym">Millepora damicornis</name>
    <dbReference type="NCBI Taxonomy" id="46731"/>
    <lineage>
        <taxon>Eukaryota</taxon>
        <taxon>Metazoa</taxon>
        <taxon>Cnidaria</taxon>
        <taxon>Anthozoa</taxon>
        <taxon>Hexacorallia</taxon>
        <taxon>Scleractinia</taxon>
        <taxon>Astrocoeniina</taxon>
        <taxon>Pocilloporidae</taxon>
        <taxon>Pocillopora</taxon>
    </lineage>
</organism>
<evidence type="ECO:0000256" key="5">
    <source>
        <dbReference type="ARBA" id="ARBA00023128"/>
    </source>
</evidence>
<evidence type="ECO:0000256" key="7">
    <source>
        <dbReference type="ARBA" id="ARBA00035138"/>
    </source>
</evidence>
<comment type="caution">
    <text evidence="11">The sequence shown here is derived from an EMBL/GenBank/DDBJ whole genome shotgun (WGS) entry which is preliminary data.</text>
</comment>
<keyword evidence="4" id="KW-0689">Ribosomal protein</keyword>
<keyword evidence="6" id="KW-0687">Ribonucleoprotein</keyword>
<reference evidence="11 12" key="1">
    <citation type="journal article" date="2018" name="Sci. Rep.">
        <title>Comparative analysis of the Pocillopora damicornis genome highlights role of immune system in coral evolution.</title>
        <authorList>
            <person name="Cunning R."/>
            <person name="Bay R.A."/>
            <person name="Gillette P."/>
            <person name="Baker A.C."/>
            <person name="Traylor-Knowles N."/>
        </authorList>
    </citation>
    <scope>NUCLEOTIDE SEQUENCE [LARGE SCALE GENOMIC DNA]</scope>
    <source>
        <strain evidence="11">RSMAS</strain>
        <tissue evidence="11">Whole animal</tissue>
    </source>
</reference>
<dbReference type="Pfam" id="PF14943">
    <property type="entry name" value="MRP-S26"/>
    <property type="match status" value="1"/>
</dbReference>
<evidence type="ECO:0000256" key="1">
    <source>
        <dbReference type="ARBA" id="ARBA00004173"/>
    </source>
</evidence>
<comment type="similarity">
    <text evidence="2">Belongs to the mitochondrion-specific ribosomal protein mS26 family.</text>
</comment>
<dbReference type="GO" id="GO:0005763">
    <property type="term" value="C:mitochondrial small ribosomal subunit"/>
    <property type="evidence" value="ECO:0007669"/>
    <property type="project" value="InterPro"/>
</dbReference>
<evidence type="ECO:0000313" key="11">
    <source>
        <dbReference type="EMBL" id="RMX52400.1"/>
    </source>
</evidence>
<feature type="compositionally biased region" description="Basic and acidic residues" evidence="10">
    <location>
        <begin position="55"/>
        <end position="67"/>
    </location>
</feature>
<protein>
    <recommendedName>
        <fullName evidence="7">Small ribosomal subunit protein mS26</fullName>
    </recommendedName>
    <alternativeName>
        <fullName evidence="8">28S ribosomal protein S26, mitochondrial</fullName>
    </alternativeName>
</protein>
<evidence type="ECO:0000256" key="2">
    <source>
        <dbReference type="ARBA" id="ARBA00009672"/>
    </source>
</evidence>
<keyword evidence="3" id="KW-0809">Transit peptide</keyword>
<evidence type="ECO:0000313" key="12">
    <source>
        <dbReference type="Proteomes" id="UP000275408"/>
    </source>
</evidence>
<sequence>MATSLTARRASNLLQRNVHCRFVTPNFIFGVCRNCSTTTVEIKNDNTSIETAPKMQEDEEKRKRRDEGKKLHAIYHMKVDKIAAEFLMKRQEEEMNLNQEMLKKKELQKLEKEMHDRIIESVHLENERVKQLREKRLENKKLEDEEREKEKELLRREWEAKQRQERVELVEKLIEESKNWVTEENLEEKIAYCLENETNYNFAITPSGERIYSTTPPGCIDSEENTPGPAAYYPKGLPSNLEKQEVDEKSMEITYTNAKTVLFRPSGPHQCSANAEME</sequence>
<feature type="coiled-coil region" evidence="9">
    <location>
        <begin position="88"/>
        <end position="159"/>
    </location>
</feature>
<comment type="subcellular location">
    <subcellularLocation>
        <location evidence="1">Mitochondrion</location>
    </subcellularLocation>
</comment>
<keyword evidence="5" id="KW-0496">Mitochondrion</keyword>
<dbReference type="EMBL" id="RCHS01001650">
    <property type="protein sequence ID" value="RMX52400.1"/>
    <property type="molecule type" value="Genomic_DNA"/>
</dbReference>
<accession>A0A3M6UFD9</accession>
<evidence type="ECO:0000256" key="3">
    <source>
        <dbReference type="ARBA" id="ARBA00022946"/>
    </source>
</evidence>
<evidence type="ECO:0000256" key="10">
    <source>
        <dbReference type="SAM" id="MobiDB-lite"/>
    </source>
</evidence>
<keyword evidence="12" id="KW-1185">Reference proteome</keyword>
<proteinExistence type="inferred from homology"/>
<feature type="non-terminal residue" evidence="11">
    <location>
        <position position="278"/>
    </location>
</feature>
<dbReference type="OrthoDB" id="5988811at2759"/>
<dbReference type="Proteomes" id="UP000275408">
    <property type="component" value="Unassembled WGS sequence"/>
</dbReference>
<evidence type="ECO:0000256" key="4">
    <source>
        <dbReference type="ARBA" id="ARBA00022980"/>
    </source>
</evidence>
<dbReference type="InterPro" id="IPR026140">
    <property type="entry name" value="Ribosomal_mS26"/>
</dbReference>
<dbReference type="PANTHER" id="PTHR21035">
    <property type="entry name" value="28S RIBOSOMAL PROTEIN S26, MITOCHONDRIAL"/>
    <property type="match status" value="1"/>
</dbReference>
<name>A0A3M6UFD9_POCDA</name>
<evidence type="ECO:0000256" key="8">
    <source>
        <dbReference type="ARBA" id="ARBA00035344"/>
    </source>
</evidence>
<dbReference type="AlphaFoldDB" id="A0A3M6UFD9"/>